<keyword evidence="7" id="KW-0436">Ligase</keyword>
<name>A0A443HI10_BYSSP</name>
<evidence type="ECO:0000313" key="8">
    <source>
        <dbReference type="Proteomes" id="UP000283841"/>
    </source>
</evidence>
<dbReference type="FunFam" id="3.40.50.10420:FF:000007">
    <property type="entry name" value="5-formyltetrahydrofolate cyclo-ligase"/>
    <property type="match status" value="1"/>
</dbReference>
<protein>
    <recommendedName>
        <fullName evidence="5">5-formyltetrahydrofolate cyclo-ligase</fullName>
        <ecNumber evidence="5">6.3.3.2</ecNumber>
    </recommendedName>
</protein>
<evidence type="ECO:0000256" key="5">
    <source>
        <dbReference type="ARBA" id="ARBA00038966"/>
    </source>
</evidence>
<dbReference type="SUPFAM" id="SSF100950">
    <property type="entry name" value="NagB/RpiA/CoA transferase-like"/>
    <property type="match status" value="1"/>
</dbReference>
<keyword evidence="2 6" id="KW-0547">Nucleotide-binding</keyword>
<dbReference type="STRING" id="264951.A0A443HI10"/>
<comment type="similarity">
    <text evidence="1">Belongs to the 5-formyltetrahydrofolate cyclo-ligase family.</text>
</comment>
<dbReference type="InterPro" id="IPR037171">
    <property type="entry name" value="NagB/RpiA_transferase-like"/>
</dbReference>
<dbReference type="Gene3D" id="3.40.50.10420">
    <property type="entry name" value="NagB/RpiA/CoA transferase-like"/>
    <property type="match status" value="1"/>
</dbReference>
<gene>
    <name evidence="7" type="ORF">C8Q69DRAFT_186007</name>
</gene>
<dbReference type="GO" id="GO:0005739">
    <property type="term" value="C:mitochondrion"/>
    <property type="evidence" value="ECO:0007669"/>
    <property type="project" value="TreeGrafter"/>
</dbReference>
<dbReference type="GO" id="GO:0030272">
    <property type="term" value="F:5-formyltetrahydrofolate cyclo-ligase activity"/>
    <property type="evidence" value="ECO:0007669"/>
    <property type="project" value="UniProtKB-EC"/>
</dbReference>
<dbReference type="VEuPathDB" id="FungiDB:C8Q69DRAFT_186007"/>
<dbReference type="PANTHER" id="PTHR23407">
    <property type="entry name" value="ATPASE INHIBITOR/5-FORMYLTETRAHYDROFOLATE CYCLO-LIGASE"/>
    <property type="match status" value="1"/>
</dbReference>
<proteinExistence type="inferred from homology"/>
<comment type="caution">
    <text evidence="7">The sequence shown here is derived from an EMBL/GenBank/DDBJ whole genome shotgun (WGS) entry which is preliminary data.</text>
</comment>
<evidence type="ECO:0000256" key="6">
    <source>
        <dbReference type="PIRSR" id="PIRSR006806-1"/>
    </source>
</evidence>
<dbReference type="InterPro" id="IPR024185">
    <property type="entry name" value="FTHF_cligase-like_sf"/>
</dbReference>
<evidence type="ECO:0000256" key="4">
    <source>
        <dbReference type="ARBA" id="ARBA00036539"/>
    </source>
</evidence>
<dbReference type="RefSeq" id="XP_028481117.1">
    <property type="nucleotide sequence ID" value="XM_028625922.1"/>
</dbReference>
<evidence type="ECO:0000256" key="3">
    <source>
        <dbReference type="ARBA" id="ARBA00022840"/>
    </source>
</evidence>
<dbReference type="AlphaFoldDB" id="A0A443HI10"/>
<dbReference type="EC" id="6.3.3.2" evidence="5"/>
<dbReference type="InterPro" id="IPR002698">
    <property type="entry name" value="FTHF_cligase"/>
</dbReference>
<evidence type="ECO:0000313" key="7">
    <source>
        <dbReference type="EMBL" id="RWQ91472.1"/>
    </source>
</evidence>
<comment type="catalytic activity">
    <reaction evidence="4">
        <text>(6S)-5-formyl-5,6,7,8-tetrahydrofolate + ATP = (6R)-5,10-methenyltetrahydrofolate + ADP + phosphate</text>
        <dbReference type="Rhea" id="RHEA:10488"/>
        <dbReference type="ChEBI" id="CHEBI:30616"/>
        <dbReference type="ChEBI" id="CHEBI:43474"/>
        <dbReference type="ChEBI" id="CHEBI:57455"/>
        <dbReference type="ChEBI" id="CHEBI:57457"/>
        <dbReference type="ChEBI" id="CHEBI:456216"/>
        <dbReference type="EC" id="6.3.3.2"/>
    </reaction>
</comment>
<dbReference type="Pfam" id="PF01812">
    <property type="entry name" value="5-FTHF_cyc-lig"/>
    <property type="match status" value="1"/>
</dbReference>
<dbReference type="GO" id="GO:0009396">
    <property type="term" value="P:folic acid-containing compound biosynthetic process"/>
    <property type="evidence" value="ECO:0007669"/>
    <property type="project" value="TreeGrafter"/>
</dbReference>
<dbReference type="EMBL" id="RCNU01000020">
    <property type="protein sequence ID" value="RWQ91472.1"/>
    <property type="molecule type" value="Genomic_DNA"/>
</dbReference>
<dbReference type="GO" id="GO:0005524">
    <property type="term" value="F:ATP binding"/>
    <property type="evidence" value="ECO:0007669"/>
    <property type="project" value="UniProtKB-KW"/>
</dbReference>
<keyword evidence="3 6" id="KW-0067">ATP-binding</keyword>
<feature type="binding site" evidence="6">
    <location>
        <position position="54"/>
    </location>
    <ligand>
        <name>substrate</name>
    </ligand>
</feature>
<keyword evidence="8" id="KW-1185">Reference proteome</keyword>
<organism evidence="7 8">
    <name type="scientific">Byssochlamys spectabilis</name>
    <name type="common">Paecilomyces variotii</name>
    <dbReference type="NCBI Taxonomy" id="264951"/>
    <lineage>
        <taxon>Eukaryota</taxon>
        <taxon>Fungi</taxon>
        <taxon>Dikarya</taxon>
        <taxon>Ascomycota</taxon>
        <taxon>Pezizomycotina</taxon>
        <taxon>Eurotiomycetes</taxon>
        <taxon>Eurotiomycetidae</taxon>
        <taxon>Eurotiales</taxon>
        <taxon>Thermoascaceae</taxon>
        <taxon>Paecilomyces</taxon>
    </lineage>
</organism>
<evidence type="ECO:0000256" key="1">
    <source>
        <dbReference type="ARBA" id="ARBA00010638"/>
    </source>
</evidence>
<feature type="binding site" evidence="6">
    <location>
        <begin position="8"/>
        <end position="12"/>
    </location>
    <ligand>
        <name>ATP</name>
        <dbReference type="ChEBI" id="CHEBI:30616"/>
    </ligand>
</feature>
<sequence length="240" mass="26641">MAALQTAKKDLRRKVRDVLLTLPKESIASQSTIVTNQLLSLPEYRNAKRIGVYLSMPSGEISTTSIVQNALKSGKEVFIPYIHTTENAPAQPKSSVMDMLALNSMEEFESLKPDKWGIPSLDEASISDRENCLGGYGVASPWHPHTARKSPGLDLIVMPGMAFDKSLRRLGHGKGYYDRFLARYSTDEERKKSTPQRPFLVALALKEQVLQPPEEIPVSEHDWPVDAVIVGDGQIISPRS</sequence>
<dbReference type="GeneID" id="39595199"/>
<reference evidence="7 8" key="1">
    <citation type="journal article" date="2018" name="Front. Microbiol.">
        <title>Genomic and genetic insights into a cosmopolitan fungus, Paecilomyces variotii (Eurotiales).</title>
        <authorList>
            <person name="Urquhart A.S."/>
            <person name="Mondo S.J."/>
            <person name="Makela M.R."/>
            <person name="Hane J.K."/>
            <person name="Wiebenga A."/>
            <person name="He G."/>
            <person name="Mihaltcheva S."/>
            <person name="Pangilinan J."/>
            <person name="Lipzen A."/>
            <person name="Barry K."/>
            <person name="de Vries R.P."/>
            <person name="Grigoriev I.V."/>
            <person name="Idnurm A."/>
        </authorList>
    </citation>
    <scope>NUCLEOTIDE SEQUENCE [LARGE SCALE GENOMIC DNA]</scope>
    <source>
        <strain evidence="7 8">CBS 101075</strain>
    </source>
</reference>
<dbReference type="PIRSF" id="PIRSF006806">
    <property type="entry name" value="FTHF_cligase"/>
    <property type="match status" value="1"/>
</dbReference>
<dbReference type="PANTHER" id="PTHR23407:SF1">
    <property type="entry name" value="5-FORMYLTETRAHYDROFOLATE CYCLO-LIGASE"/>
    <property type="match status" value="1"/>
</dbReference>
<accession>A0A443HI10</accession>
<feature type="binding site" evidence="6">
    <location>
        <position position="60"/>
    </location>
    <ligand>
        <name>substrate</name>
    </ligand>
</feature>
<dbReference type="GO" id="GO:0035999">
    <property type="term" value="P:tetrahydrofolate interconversion"/>
    <property type="evidence" value="ECO:0007669"/>
    <property type="project" value="TreeGrafter"/>
</dbReference>
<feature type="binding site" evidence="6">
    <location>
        <begin position="169"/>
        <end position="177"/>
    </location>
    <ligand>
        <name>ATP</name>
        <dbReference type="ChEBI" id="CHEBI:30616"/>
    </ligand>
</feature>
<dbReference type="Proteomes" id="UP000283841">
    <property type="component" value="Unassembled WGS sequence"/>
</dbReference>
<evidence type="ECO:0000256" key="2">
    <source>
        <dbReference type="ARBA" id="ARBA00022741"/>
    </source>
</evidence>